<name>M1WCQ6_CLAP2</name>
<comment type="caution">
    <text evidence="1">The sequence shown here is derived from an EMBL/GenBank/DDBJ whole genome shotgun (WGS) entry which is preliminary data.</text>
</comment>
<gene>
    <name evidence="1" type="ORF">CPUR_02685</name>
</gene>
<evidence type="ECO:0000313" key="1">
    <source>
        <dbReference type="EMBL" id="CCE28994.1"/>
    </source>
</evidence>
<dbReference type="AlphaFoldDB" id="M1WCQ6"/>
<accession>M1WCQ6</accession>
<dbReference type="HOGENOM" id="CLU_1019433_0_0_1"/>
<dbReference type="Proteomes" id="UP000016801">
    <property type="component" value="Unassembled WGS sequence"/>
</dbReference>
<dbReference type="EMBL" id="CAGA01000011">
    <property type="protein sequence ID" value="CCE28994.1"/>
    <property type="molecule type" value="Genomic_DNA"/>
</dbReference>
<proteinExistence type="predicted"/>
<keyword evidence="2" id="KW-1185">Reference proteome</keyword>
<dbReference type="OrthoDB" id="5095651at2759"/>
<reference evidence="1 2" key="1">
    <citation type="journal article" date="2013" name="PLoS Genet.">
        <title>Plant-symbiotic fungi as chemical engineers: Multi-genome analysis of the Clavicipitaceae reveals dynamics of alkaloid loci.</title>
        <authorList>
            <person name="Schardl C.L."/>
            <person name="Young C.A."/>
            <person name="Hesse U."/>
            <person name="Amyotte S.G."/>
            <person name="Andreeva K."/>
            <person name="Calie P.J."/>
            <person name="Fleetwood D.J."/>
            <person name="Haws D.C."/>
            <person name="Moore N."/>
            <person name="Oeser B."/>
            <person name="Panaccione D.G."/>
            <person name="Schweri K.K."/>
            <person name="Voisey C.R."/>
            <person name="Farman M.L."/>
            <person name="Jaromczyk J.W."/>
            <person name="Roe B.A."/>
            <person name="O'Sullivan D.M."/>
            <person name="Scott B."/>
            <person name="Tudzynski P."/>
            <person name="An Z."/>
            <person name="Arnaoudova E.G."/>
            <person name="Bullock C.T."/>
            <person name="Charlton N.D."/>
            <person name="Chen L."/>
            <person name="Cox M."/>
            <person name="Dinkins R.D."/>
            <person name="Florea S."/>
            <person name="Glenn A.E."/>
            <person name="Gordon A."/>
            <person name="Gueldener U."/>
            <person name="Harris D.R."/>
            <person name="Hollin W."/>
            <person name="Jaromczyk J."/>
            <person name="Johnson R.D."/>
            <person name="Khan A.K."/>
            <person name="Leistner E."/>
            <person name="Leuchtmann A."/>
            <person name="Li C."/>
            <person name="Liu J."/>
            <person name="Liu J."/>
            <person name="Liu M."/>
            <person name="Mace W."/>
            <person name="Machado C."/>
            <person name="Nagabhyru P."/>
            <person name="Pan J."/>
            <person name="Schmid J."/>
            <person name="Sugawara K."/>
            <person name="Steiner U."/>
            <person name="Takach J.E."/>
            <person name="Tanaka E."/>
            <person name="Webb J.S."/>
            <person name="Wilson E.V."/>
            <person name="Wiseman J.L."/>
            <person name="Yoshida R."/>
            <person name="Zeng Z."/>
        </authorList>
    </citation>
    <scope>NUCLEOTIDE SEQUENCE [LARGE SCALE GENOMIC DNA]</scope>
    <source>
        <strain evidence="1 2">20.1</strain>
    </source>
</reference>
<evidence type="ECO:0000313" key="2">
    <source>
        <dbReference type="Proteomes" id="UP000016801"/>
    </source>
</evidence>
<dbReference type="VEuPathDB" id="FungiDB:CPUR_02685"/>
<protein>
    <submittedName>
        <fullName evidence="1">Uncharacterized protein</fullName>
    </submittedName>
</protein>
<organism evidence="1 2">
    <name type="scientific">Claviceps purpurea (strain 20.1)</name>
    <name type="common">Ergot fungus</name>
    <name type="synonym">Sphacelia segetum</name>
    <dbReference type="NCBI Taxonomy" id="1111077"/>
    <lineage>
        <taxon>Eukaryota</taxon>
        <taxon>Fungi</taxon>
        <taxon>Dikarya</taxon>
        <taxon>Ascomycota</taxon>
        <taxon>Pezizomycotina</taxon>
        <taxon>Sordariomycetes</taxon>
        <taxon>Hypocreomycetidae</taxon>
        <taxon>Hypocreales</taxon>
        <taxon>Clavicipitaceae</taxon>
        <taxon>Claviceps</taxon>
    </lineage>
</organism>
<sequence>MPTKTIPTTKSFLRGEEDGGLGSIRLKAAPRLYEIWDELNPDHPSTIMEKPIGPQRPQPRDYEAKAGIEEPTQASHLSKDGLEAFKEDKLQHQDLVDDWKVQFHHYKEEWNRAASRPAGLTLTDWIPNLKDSVRADDDTERERVRTWYRTTGKPMRNLDNWLAWGQRIRPSLSVGRTLGCLRWCQHDFSITSDFMAAIPRSEQGCCDSFRRRKARDVFSLLRMTHTGFQEFRTNFYELIHRGGISENLKEEFLVHDGDGKGGVCVLPHERKGA</sequence>